<feature type="transmembrane region" description="Helical" evidence="7">
    <location>
        <begin position="78"/>
        <end position="102"/>
    </location>
</feature>
<feature type="transmembrane region" description="Helical" evidence="7">
    <location>
        <begin position="12"/>
        <end position="31"/>
    </location>
</feature>
<gene>
    <name evidence="10" type="ORF">EubceDRAFT1_2332</name>
</gene>
<keyword evidence="6 7" id="KW-0472">Membrane</keyword>
<feature type="domain" description="ABC transmembrane type-1" evidence="9">
    <location>
        <begin position="71"/>
        <end position="256"/>
    </location>
</feature>
<feature type="transmembrane region" description="Helical" evidence="7">
    <location>
        <begin position="134"/>
        <end position="156"/>
    </location>
</feature>
<dbReference type="InterPro" id="IPR000515">
    <property type="entry name" value="MetI-like"/>
</dbReference>
<name>I5AW97_EUBC6</name>
<evidence type="ECO:0000256" key="5">
    <source>
        <dbReference type="ARBA" id="ARBA00022989"/>
    </source>
</evidence>
<keyword evidence="4 7" id="KW-0812">Transmembrane</keyword>
<evidence type="ECO:0000256" key="3">
    <source>
        <dbReference type="ARBA" id="ARBA00022475"/>
    </source>
</evidence>
<dbReference type="CDD" id="cd06261">
    <property type="entry name" value="TM_PBP2"/>
    <property type="match status" value="1"/>
</dbReference>
<keyword evidence="2 7" id="KW-0813">Transport</keyword>
<sequence length="308" mass="33310">MTGKQDKSIGSTLIWILAIVVVWEIGAFYVASVKRTPENILPHLYQILQAAFSTDPVAGGKTALGVVLTGAQATLLRALLGFSIGTALGFFLAILMMLSGLVEKMLFPYLMLIQLIPVLGLAPIILSITGDINVSRVVIAAILSFYPVATNTLAGLKSVGKDKYDLMFTYAARKSVIYGKVLIPSSVPYLFTGMKIAAPMAITASILVDTLQGDGGLGCLLSQSLKHAMSIYVFWLIVFVSAFIGIFSGYLIGLVEKWISPEKRLHGRKKKKAKINMAESRRKRLAAEGNGRRHAVASGARHLQTVER</sequence>
<evidence type="ECO:0000259" key="9">
    <source>
        <dbReference type="PROSITE" id="PS50928"/>
    </source>
</evidence>
<evidence type="ECO:0000256" key="6">
    <source>
        <dbReference type="ARBA" id="ARBA00023136"/>
    </source>
</evidence>
<feature type="transmembrane region" description="Helical" evidence="7">
    <location>
        <begin position="109"/>
        <end position="128"/>
    </location>
</feature>
<dbReference type="SUPFAM" id="SSF161098">
    <property type="entry name" value="MetI-like"/>
    <property type="match status" value="1"/>
</dbReference>
<keyword evidence="5 7" id="KW-1133">Transmembrane helix</keyword>
<evidence type="ECO:0000256" key="2">
    <source>
        <dbReference type="ARBA" id="ARBA00022448"/>
    </source>
</evidence>
<dbReference type="PROSITE" id="PS50928">
    <property type="entry name" value="ABC_TM1"/>
    <property type="match status" value="1"/>
</dbReference>
<dbReference type="PANTHER" id="PTHR30151:SF20">
    <property type="entry name" value="ABC TRANSPORTER PERMEASE PROTEIN HI_0355-RELATED"/>
    <property type="match status" value="1"/>
</dbReference>
<dbReference type="STRING" id="633697.EubceDRAFT1_2332"/>
<dbReference type="OrthoDB" id="9804353at2"/>
<dbReference type="Proteomes" id="UP000005753">
    <property type="component" value="Chromosome"/>
</dbReference>
<dbReference type="GO" id="GO:0055085">
    <property type="term" value="P:transmembrane transport"/>
    <property type="evidence" value="ECO:0007669"/>
    <property type="project" value="InterPro"/>
</dbReference>
<organism evidence="10 11">
    <name type="scientific">Eubacterium cellulosolvens (strain ATCC 43171 / JCM 9499 / 6)</name>
    <name type="common">Cillobacterium cellulosolvens</name>
    <dbReference type="NCBI Taxonomy" id="633697"/>
    <lineage>
        <taxon>Bacteria</taxon>
        <taxon>Bacillati</taxon>
        <taxon>Bacillota</taxon>
        <taxon>Clostridia</taxon>
        <taxon>Eubacteriales</taxon>
        <taxon>Eubacteriaceae</taxon>
        <taxon>Eubacterium</taxon>
    </lineage>
</organism>
<dbReference type="AlphaFoldDB" id="I5AW97"/>
<reference evidence="10 11" key="2">
    <citation type="submission" date="2012-02" db="EMBL/GenBank/DDBJ databases">
        <title>Improved High-Quality Draft sequence of Eubacterium cellulosolvens 6.</title>
        <authorList>
            <consortium name="US DOE Joint Genome Institute"/>
            <person name="Lucas S."/>
            <person name="Han J."/>
            <person name="Lapidus A."/>
            <person name="Cheng J.-F."/>
            <person name="Goodwin L."/>
            <person name="Pitluck S."/>
            <person name="Peters L."/>
            <person name="Mikhailova N."/>
            <person name="Gu W."/>
            <person name="Detter J.C."/>
            <person name="Han C."/>
            <person name="Tapia R."/>
            <person name="Land M."/>
            <person name="Hauser L."/>
            <person name="Kyrpides N."/>
            <person name="Ivanova N."/>
            <person name="Pagani I."/>
            <person name="Johnson E."/>
            <person name="Mukhopadhyay B."/>
            <person name="Anderson I."/>
            <person name="Woyke T."/>
        </authorList>
    </citation>
    <scope>NUCLEOTIDE SEQUENCE [LARGE SCALE GENOMIC DNA]</scope>
    <source>
        <strain evidence="10 11">6</strain>
    </source>
</reference>
<dbReference type="Pfam" id="PF00528">
    <property type="entry name" value="BPD_transp_1"/>
    <property type="match status" value="1"/>
</dbReference>
<comment type="subcellular location">
    <subcellularLocation>
        <location evidence="1 7">Cell membrane</location>
        <topology evidence="1 7">Multi-pass membrane protein</topology>
    </subcellularLocation>
</comment>
<feature type="transmembrane region" description="Helical" evidence="7">
    <location>
        <begin position="232"/>
        <end position="255"/>
    </location>
</feature>
<dbReference type="Gene3D" id="1.10.3720.10">
    <property type="entry name" value="MetI-like"/>
    <property type="match status" value="1"/>
</dbReference>
<feature type="region of interest" description="Disordered" evidence="8">
    <location>
        <begin position="285"/>
        <end position="308"/>
    </location>
</feature>
<dbReference type="EMBL" id="CM001487">
    <property type="protein sequence ID" value="EIM58070.1"/>
    <property type="molecule type" value="Genomic_DNA"/>
</dbReference>
<comment type="similarity">
    <text evidence="7">Belongs to the binding-protein-dependent transport system permease family.</text>
</comment>
<evidence type="ECO:0000256" key="1">
    <source>
        <dbReference type="ARBA" id="ARBA00004651"/>
    </source>
</evidence>
<evidence type="ECO:0000256" key="8">
    <source>
        <dbReference type="SAM" id="MobiDB-lite"/>
    </source>
</evidence>
<proteinExistence type="inferred from homology"/>
<evidence type="ECO:0000313" key="10">
    <source>
        <dbReference type="EMBL" id="EIM58070.1"/>
    </source>
</evidence>
<dbReference type="eggNOG" id="COG0600">
    <property type="taxonomic scope" value="Bacteria"/>
</dbReference>
<evidence type="ECO:0000256" key="7">
    <source>
        <dbReference type="RuleBase" id="RU363032"/>
    </source>
</evidence>
<dbReference type="GO" id="GO:0005886">
    <property type="term" value="C:plasma membrane"/>
    <property type="evidence" value="ECO:0007669"/>
    <property type="project" value="UniProtKB-SubCell"/>
</dbReference>
<accession>I5AW97</accession>
<dbReference type="PANTHER" id="PTHR30151">
    <property type="entry name" value="ALKANE SULFONATE ABC TRANSPORTER-RELATED, MEMBRANE SUBUNIT"/>
    <property type="match status" value="1"/>
</dbReference>
<dbReference type="InterPro" id="IPR035906">
    <property type="entry name" value="MetI-like_sf"/>
</dbReference>
<dbReference type="HOGENOM" id="CLU_046113_2_1_9"/>
<protein>
    <submittedName>
        <fullName evidence="10">ABC-type nitrate/sulfonate/bicarbonate transport system, permease component</fullName>
    </submittedName>
</protein>
<evidence type="ECO:0000313" key="11">
    <source>
        <dbReference type="Proteomes" id="UP000005753"/>
    </source>
</evidence>
<evidence type="ECO:0000256" key="4">
    <source>
        <dbReference type="ARBA" id="ARBA00022692"/>
    </source>
</evidence>
<keyword evidence="3" id="KW-1003">Cell membrane</keyword>
<feature type="transmembrane region" description="Helical" evidence="7">
    <location>
        <begin position="177"/>
        <end position="198"/>
    </location>
</feature>
<keyword evidence="11" id="KW-1185">Reference proteome</keyword>
<reference evidence="10 11" key="1">
    <citation type="submission" date="2010-08" db="EMBL/GenBank/DDBJ databases">
        <authorList>
            <consortium name="US DOE Joint Genome Institute (JGI-PGF)"/>
            <person name="Lucas S."/>
            <person name="Copeland A."/>
            <person name="Lapidus A."/>
            <person name="Cheng J.-F."/>
            <person name="Bruce D."/>
            <person name="Goodwin L."/>
            <person name="Pitluck S."/>
            <person name="Land M.L."/>
            <person name="Hauser L."/>
            <person name="Chang Y.-J."/>
            <person name="Anderson I.J."/>
            <person name="Johnson E."/>
            <person name="Mulhopadhyay B."/>
            <person name="Kyrpides N."/>
            <person name="Woyke T.J."/>
        </authorList>
    </citation>
    <scope>NUCLEOTIDE SEQUENCE [LARGE SCALE GENOMIC DNA]</scope>
    <source>
        <strain evidence="10 11">6</strain>
    </source>
</reference>